<dbReference type="InterPro" id="IPR000873">
    <property type="entry name" value="AMP-dep_synth/lig_dom"/>
</dbReference>
<keyword evidence="8" id="KW-1133">Transmembrane helix</keyword>
<dbReference type="Gene3D" id="3.30.559.10">
    <property type="entry name" value="Chloramphenicol acetyltransferase-like domain"/>
    <property type="match status" value="1"/>
</dbReference>
<dbReference type="AlphaFoldDB" id="A0A8J7HFT0"/>
<accession>A0A8J7HFT0</accession>
<dbReference type="GO" id="GO:0016874">
    <property type="term" value="F:ligase activity"/>
    <property type="evidence" value="ECO:0007669"/>
    <property type="project" value="UniProtKB-KW"/>
</dbReference>
<dbReference type="Gene3D" id="3.30.300.30">
    <property type="match status" value="1"/>
</dbReference>
<gene>
    <name evidence="10" type="ORF">I8751_18210</name>
</gene>
<dbReference type="GO" id="GO:0070566">
    <property type="term" value="F:adenylyltransferase activity"/>
    <property type="evidence" value="ECO:0007669"/>
    <property type="project" value="TreeGrafter"/>
</dbReference>
<dbReference type="Gene3D" id="3.30.559.30">
    <property type="entry name" value="Nonribosomal peptide synthetase, condensation domain"/>
    <property type="match status" value="1"/>
</dbReference>
<dbReference type="SUPFAM" id="SSF47336">
    <property type="entry name" value="ACP-like"/>
    <property type="match status" value="1"/>
</dbReference>
<dbReference type="GO" id="GO:0006633">
    <property type="term" value="P:fatty acid biosynthetic process"/>
    <property type="evidence" value="ECO:0007669"/>
    <property type="project" value="TreeGrafter"/>
</dbReference>
<dbReference type="Pfam" id="PF23024">
    <property type="entry name" value="AMP-dom_DIP2-like"/>
    <property type="match status" value="1"/>
</dbReference>
<evidence type="ECO:0000256" key="5">
    <source>
        <dbReference type="ARBA" id="ARBA00022598"/>
    </source>
</evidence>
<proteinExistence type="inferred from homology"/>
<keyword evidence="8" id="KW-0812">Transmembrane</keyword>
<organism evidence="10 11">
    <name type="scientific">Atlanticothrix silvestris CENA357</name>
    <dbReference type="NCBI Taxonomy" id="1725252"/>
    <lineage>
        <taxon>Bacteria</taxon>
        <taxon>Bacillati</taxon>
        <taxon>Cyanobacteriota</taxon>
        <taxon>Cyanophyceae</taxon>
        <taxon>Nostocales</taxon>
        <taxon>Nodulariaceae</taxon>
        <taxon>Atlanticothrix</taxon>
        <taxon>Atlanticothrix silvestris</taxon>
    </lineage>
</organism>
<evidence type="ECO:0000256" key="2">
    <source>
        <dbReference type="ARBA" id="ARBA00006432"/>
    </source>
</evidence>
<reference evidence="10 11" key="1">
    <citation type="journal article" date="2021" name="Int. J. Syst. Evol. Microbiol.">
        <title>Amazonocrinis nigriterrae gen. nov., sp. nov., Atlanticothrix silvestris gen. nov., sp. nov. and Dendronalium phyllosphericum gen. nov., sp. nov., nostocacean cyanobacteria from Brazilian environments.</title>
        <authorList>
            <person name="Alvarenga D.O."/>
            <person name="Andreote A.P.D."/>
            <person name="Branco L.H.Z."/>
            <person name="Delbaje E."/>
            <person name="Cruz R.B."/>
            <person name="Varani A.M."/>
            <person name="Fiore M.F."/>
        </authorList>
    </citation>
    <scope>NUCLEOTIDE SEQUENCE [LARGE SCALE GENOMIC DNA]</scope>
    <source>
        <strain evidence="10 11">CENA357</strain>
    </source>
</reference>
<keyword evidence="6" id="KW-0276">Fatty acid metabolism</keyword>
<dbReference type="InterPro" id="IPR042099">
    <property type="entry name" value="ANL_N_sf"/>
</dbReference>
<name>A0A8J7HFT0_9CYAN</name>
<dbReference type="SUPFAM" id="SSF52777">
    <property type="entry name" value="CoA-dependent acyltransferases"/>
    <property type="match status" value="2"/>
</dbReference>
<evidence type="ECO:0000256" key="1">
    <source>
        <dbReference type="ARBA" id="ARBA00001957"/>
    </source>
</evidence>
<evidence type="ECO:0000259" key="9">
    <source>
        <dbReference type="PROSITE" id="PS50075"/>
    </source>
</evidence>
<evidence type="ECO:0000256" key="7">
    <source>
        <dbReference type="ARBA" id="ARBA00023098"/>
    </source>
</evidence>
<dbReference type="PROSITE" id="PS00455">
    <property type="entry name" value="AMP_BINDING"/>
    <property type="match status" value="1"/>
</dbReference>
<dbReference type="InterPro" id="IPR036736">
    <property type="entry name" value="ACP-like_sf"/>
</dbReference>
<dbReference type="FunFam" id="3.30.559.10:FF:000012">
    <property type="entry name" value="Non-ribosomal peptide synthetase"/>
    <property type="match status" value="1"/>
</dbReference>
<dbReference type="InterPro" id="IPR001242">
    <property type="entry name" value="Condensation_dom"/>
</dbReference>
<dbReference type="RefSeq" id="WP_214440507.1">
    <property type="nucleotide sequence ID" value="NZ_JAECZB010000067.1"/>
</dbReference>
<evidence type="ECO:0000313" key="11">
    <source>
        <dbReference type="Proteomes" id="UP000599391"/>
    </source>
</evidence>
<keyword evidence="8" id="KW-0472">Membrane</keyword>
<dbReference type="GO" id="GO:0071766">
    <property type="term" value="P:Actinobacterium-type cell wall biogenesis"/>
    <property type="evidence" value="ECO:0007669"/>
    <property type="project" value="UniProtKB-ARBA"/>
</dbReference>
<dbReference type="Pfam" id="PF00501">
    <property type="entry name" value="AMP-binding"/>
    <property type="match status" value="1"/>
</dbReference>
<keyword evidence="5" id="KW-0436">Ligase</keyword>
<dbReference type="CDD" id="cd19531">
    <property type="entry name" value="LCL_NRPS-like"/>
    <property type="match status" value="1"/>
</dbReference>
<dbReference type="SUPFAM" id="SSF56801">
    <property type="entry name" value="Acetyl-CoA synthetase-like"/>
    <property type="match status" value="1"/>
</dbReference>
<comment type="caution">
    <text evidence="10">The sequence shown here is derived from an EMBL/GenBank/DDBJ whole genome shotgun (WGS) entry which is preliminary data.</text>
</comment>
<keyword evidence="3" id="KW-0596">Phosphopantetheine</keyword>
<comment type="cofactor">
    <cofactor evidence="1">
        <name>pantetheine 4'-phosphate</name>
        <dbReference type="ChEBI" id="CHEBI:47942"/>
    </cofactor>
</comment>
<evidence type="ECO:0000256" key="3">
    <source>
        <dbReference type="ARBA" id="ARBA00022450"/>
    </source>
</evidence>
<dbReference type="Pfam" id="PF00550">
    <property type="entry name" value="PP-binding"/>
    <property type="match status" value="1"/>
</dbReference>
<dbReference type="Pfam" id="PF00668">
    <property type="entry name" value="Condensation"/>
    <property type="match status" value="1"/>
</dbReference>
<dbReference type="PROSITE" id="PS50075">
    <property type="entry name" value="CARRIER"/>
    <property type="match status" value="1"/>
</dbReference>
<dbReference type="InterPro" id="IPR009081">
    <property type="entry name" value="PP-bd_ACP"/>
</dbReference>
<dbReference type="GO" id="GO:0031177">
    <property type="term" value="F:phosphopantetheine binding"/>
    <property type="evidence" value="ECO:0007669"/>
    <property type="project" value="InterPro"/>
</dbReference>
<evidence type="ECO:0000313" key="10">
    <source>
        <dbReference type="EMBL" id="MBH8554264.1"/>
    </source>
</evidence>
<sequence length="1173" mass="131102">MTQLSQGLTEIAQNYSTVVDVLRHRSLTQPQREAFTFLLDGEIQAATLTYQELDQRSRAIASQLQAMGMSGERVLLLYLPGLDFLTAFFGCLYAGVVAVPAYPPHNQRNTPRVQAIVADAQAKMALTTTALLPKLQSLLSTTTTESLQWLATDNLPENIETAWQEPNINQDSLAFLQYTSGSTGTPKGVILSHSNLLHNAAMTYQFMEHSPDSKFVSWLPVYHDMGLIGGILQPLYGGFPCVLMAPALFLQSPYRWLQTISYYQGTTSGGPNFAYELCVQKITPEQKKTLDLTSWSVAFNGAEPIRHETLERFAATFAKCGFRKESFYPCYGMAEATLMVSGVAKTASPTIKTVNKSALSQNQIIEARTDQEDIQNFVGCGYSLPQQNIVIAHPETLQQCQPHEVGEIWVSGPSVGQGYWRCSLETDRIFHAYVQDTKQGPFLRTGDLGFLDNGELFITGRLKDLIIIRGRNLYPQDIELTTERSHPLLRAGAGAAFAVEVDNEERLVVVQELEFRAKPNIDEVTAKIRQAVAEAHEIQVYAVVLIKAGTIPKTSSGKIQRRATKKEYLAGNLNVIGSSILDSVDSEESEPSLTREVILAAAPQQQESLLISYLRQKIAQILGGAAFSIDLEQPLTSLGLDSLKVFEVKNHIEAICGINVSVVDLFQSSSIKHLVTQILERLATASQSSGIVHPQPRTENLPLSYAQQRLWYLQKLQPDSSFYNIAVALDLKGVLNIQALESSFNAIVQRHEALHTSFKTVDGTPKQEICPSVSIEVPVVDLRNFAASDRPTELQKITLEAAQQPFDLTTAPLLRVTLVHCSEQEYTLLLVMHHIIADGWSMGVLIHELTVLYQAFTQSQPLPLPELTIQYADYTIWQRQWLDGEVLETQLAYWQKQLKNLPALELPTNYHRPTVQTFQGKRQPVVISESLTAALKLLSQQQGVTLFMTLLAAFDVLLCWYTNEDDIVVGTDIANRNQVQTHGLIGFFVNQLVLRTNLSDNPTFIELLTQVRQITIEAYTNQDVPFDKLVEVLNPERTLNRTPLFQVKLVLQNTPMPPVTLFSLSVGVTEVDNHTAKYDLLLNFTETEQGLIGWLEYSTDLFAVATITRLLSNLVNLLETLVVKPQLRINELKEILTQADQKHQLAQEQELKQARLQKFQNLKRKVITEEFAL</sequence>
<feature type="domain" description="Carrier" evidence="9">
    <location>
        <begin position="605"/>
        <end position="682"/>
    </location>
</feature>
<dbReference type="GO" id="GO:0005886">
    <property type="term" value="C:plasma membrane"/>
    <property type="evidence" value="ECO:0007669"/>
    <property type="project" value="TreeGrafter"/>
</dbReference>
<dbReference type="SMART" id="SM00823">
    <property type="entry name" value="PKS_PP"/>
    <property type="match status" value="1"/>
</dbReference>
<dbReference type="Gene3D" id="3.40.50.12780">
    <property type="entry name" value="N-terminal domain of ligase-like"/>
    <property type="match status" value="1"/>
</dbReference>
<evidence type="ECO:0000256" key="4">
    <source>
        <dbReference type="ARBA" id="ARBA00022553"/>
    </source>
</evidence>
<dbReference type="Gene3D" id="1.10.1200.10">
    <property type="entry name" value="ACP-like"/>
    <property type="match status" value="1"/>
</dbReference>
<dbReference type="CDD" id="cd05931">
    <property type="entry name" value="FAAL"/>
    <property type="match status" value="1"/>
</dbReference>
<dbReference type="InterPro" id="IPR040097">
    <property type="entry name" value="FAAL/FAAC"/>
</dbReference>
<dbReference type="PANTHER" id="PTHR22754:SF32">
    <property type="entry name" value="DISCO-INTERACTING PROTEIN 2"/>
    <property type="match status" value="1"/>
</dbReference>
<evidence type="ECO:0000256" key="8">
    <source>
        <dbReference type="SAM" id="Phobius"/>
    </source>
</evidence>
<dbReference type="PANTHER" id="PTHR22754">
    <property type="entry name" value="DISCO-INTERACTING PROTEIN 2 DIP2 -RELATED"/>
    <property type="match status" value="1"/>
</dbReference>
<dbReference type="InterPro" id="IPR045851">
    <property type="entry name" value="AMP-bd_C_sf"/>
</dbReference>
<comment type="similarity">
    <text evidence="2">Belongs to the ATP-dependent AMP-binding enzyme family.</text>
</comment>
<dbReference type="InterPro" id="IPR020806">
    <property type="entry name" value="PKS_PP-bd"/>
</dbReference>
<dbReference type="InterPro" id="IPR025110">
    <property type="entry name" value="AMP-bd_C"/>
</dbReference>
<keyword evidence="7" id="KW-0443">Lipid metabolism</keyword>
<dbReference type="InterPro" id="IPR023213">
    <property type="entry name" value="CAT-like_dom_sf"/>
</dbReference>
<keyword evidence="4" id="KW-0597">Phosphoprotein</keyword>
<dbReference type="EMBL" id="JAECZB010000067">
    <property type="protein sequence ID" value="MBH8554264.1"/>
    <property type="molecule type" value="Genomic_DNA"/>
</dbReference>
<dbReference type="InterPro" id="IPR020845">
    <property type="entry name" value="AMP-binding_CS"/>
</dbReference>
<dbReference type="FunFam" id="3.40.50.12780:FF:000013">
    <property type="entry name" value="Long-chain-fatty-acid--AMP ligase FadD32"/>
    <property type="match status" value="1"/>
</dbReference>
<evidence type="ECO:0000256" key="6">
    <source>
        <dbReference type="ARBA" id="ARBA00022832"/>
    </source>
</evidence>
<protein>
    <submittedName>
        <fullName evidence="10">AMP-binding protein</fullName>
    </submittedName>
</protein>
<keyword evidence="11" id="KW-1185">Reference proteome</keyword>
<feature type="transmembrane region" description="Helical" evidence="8">
    <location>
        <begin position="75"/>
        <end position="102"/>
    </location>
</feature>
<dbReference type="Proteomes" id="UP000599391">
    <property type="component" value="Unassembled WGS sequence"/>
</dbReference>